<proteinExistence type="predicted"/>
<keyword evidence="1" id="KW-0808">Transferase</keyword>
<protein>
    <submittedName>
        <fullName evidence="4">Sugar kinase, ribokinase family</fullName>
    </submittedName>
</protein>
<evidence type="ECO:0000313" key="5">
    <source>
        <dbReference type="Proteomes" id="UP000033965"/>
    </source>
</evidence>
<accession>A0A0G1Y3K3</accession>
<name>A0A0G1Y3K3_9BACT</name>
<dbReference type="GO" id="GO:0016301">
    <property type="term" value="F:kinase activity"/>
    <property type="evidence" value="ECO:0007669"/>
    <property type="project" value="UniProtKB-KW"/>
</dbReference>
<dbReference type="AlphaFoldDB" id="A0A0G1Y3K3"/>
<dbReference type="PANTHER" id="PTHR10584:SF166">
    <property type="entry name" value="RIBOKINASE"/>
    <property type="match status" value="1"/>
</dbReference>
<dbReference type="Pfam" id="PF00294">
    <property type="entry name" value="PfkB"/>
    <property type="match status" value="1"/>
</dbReference>
<dbReference type="Gene3D" id="3.40.1190.20">
    <property type="match status" value="1"/>
</dbReference>
<dbReference type="EMBL" id="LCPZ01000001">
    <property type="protein sequence ID" value="KKW09472.1"/>
    <property type="molecule type" value="Genomic_DNA"/>
</dbReference>
<organism evidence="4 5">
    <name type="scientific">Candidatus Kaiserbacteria bacterium GW2011_GWA2_49_19</name>
    <dbReference type="NCBI Taxonomy" id="1618669"/>
    <lineage>
        <taxon>Bacteria</taxon>
        <taxon>Candidatus Kaiseribacteriota</taxon>
    </lineage>
</organism>
<dbReference type="InterPro" id="IPR029056">
    <property type="entry name" value="Ribokinase-like"/>
</dbReference>
<reference evidence="4 5" key="1">
    <citation type="journal article" date="2015" name="Nature">
        <title>rRNA introns, odd ribosomes, and small enigmatic genomes across a large radiation of phyla.</title>
        <authorList>
            <person name="Brown C.T."/>
            <person name="Hug L.A."/>
            <person name="Thomas B.C."/>
            <person name="Sharon I."/>
            <person name="Castelle C.J."/>
            <person name="Singh A."/>
            <person name="Wilkins M.J."/>
            <person name="Williams K.H."/>
            <person name="Banfield J.F."/>
        </authorList>
    </citation>
    <scope>NUCLEOTIDE SEQUENCE [LARGE SCALE GENOMIC DNA]</scope>
</reference>
<dbReference type="InterPro" id="IPR011611">
    <property type="entry name" value="PfkB_dom"/>
</dbReference>
<evidence type="ECO:0000256" key="1">
    <source>
        <dbReference type="ARBA" id="ARBA00022679"/>
    </source>
</evidence>
<feature type="domain" description="Carbohydrate kinase PfkB" evidence="3">
    <location>
        <begin position="55"/>
        <end position="307"/>
    </location>
</feature>
<evidence type="ECO:0000313" key="4">
    <source>
        <dbReference type="EMBL" id="KKW09472.1"/>
    </source>
</evidence>
<evidence type="ECO:0000256" key="2">
    <source>
        <dbReference type="ARBA" id="ARBA00022777"/>
    </source>
</evidence>
<dbReference type="PANTHER" id="PTHR10584">
    <property type="entry name" value="SUGAR KINASE"/>
    <property type="match status" value="1"/>
</dbReference>
<sequence>MTKQLDFLSVGDITTDAFIRLQEASVHCNINHENCELCVKFADKIPYEFVEVIRAVGNAPNAAVSAARLGLSTGLVTNMGDDLNGKECLEVLKSERIDTSYVKIHRDAKTNYHYVLWYESERTILIKHEPYEYRLPEISPAPRWLYLSSFRGTPEYHNEIVAYLEKNPGVKLAFQPGKFEINLGAAKLANFYKRAEVFVCNKEEAEKILGLQVSTDVKTLLTGIGGLGPKHILVTDGPNGAYYYDGKDCYFMPTYPDPKPAYERTGAGDAYASTFVAALARGYTPEVALQWSGINSMSVVQDIGAQRGLLVQNKIEEYYEKRTNEYGLKRI</sequence>
<gene>
    <name evidence="4" type="ORF">UY44_C0001G0037</name>
</gene>
<keyword evidence="2 4" id="KW-0418">Kinase</keyword>
<evidence type="ECO:0000259" key="3">
    <source>
        <dbReference type="Pfam" id="PF00294"/>
    </source>
</evidence>
<comment type="caution">
    <text evidence="4">The sequence shown here is derived from an EMBL/GenBank/DDBJ whole genome shotgun (WGS) entry which is preliminary data.</text>
</comment>
<dbReference type="GO" id="GO:0005829">
    <property type="term" value="C:cytosol"/>
    <property type="evidence" value="ECO:0007669"/>
    <property type="project" value="TreeGrafter"/>
</dbReference>
<dbReference type="SUPFAM" id="SSF53613">
    <property type="entry name" value="Ribokinase-like"/>
    <property type="match status" value="1"/>
</dbReference>
<dbReference type="Proteomes" id="UP000033965">
    <property type="component" value="Unassembled WGS sequence"/>
</dbReference>